<sequence>MKQVVSVSLGSTTRDHETTVELYHQEIHVSRRGTDGDMERAMVMLRDLDNQVDAIGLGGIDRYLVVNGQRYEILDAKRLAECATITPVVDGSGVKAVWEYRVINHLIEDKIIGPHQKVLLVSALDRFGMAQAFYEQGFPTIAGDLIFSSHIDYPVTSLAELQKLARRLLPEMAKMPFTMLYPTGREQEQQSHDSTYHHYFAEADIVAGDFHFIRHHLPDHLAGKLIITNTTTEEDRRLLKDRGLSILITTTPVLAGRSFGTNVIEAAIVAATGVLPDDERWENTVLGAGLHYSITRLDSSSGIENQGEPTS</sequence>
<evidence type="ECO:0000313" key="1">
    <source>
        <dbReference type="EMBL" id="PSR24659.1"/>
    </source>
</evidence>
<dbReference type="AlphaFoldDB" id="A0A2T2WQZ6"/>
<gene>
    <name evidence="1" type="ORF">C7B43_18520</name>
</gene>
<evidence type="ECO:0000313" key="2">
    <source>
        <dbReference type="Proteomes" id="UP000242699"/>
    </source>
</evidence>
<name>A0A2T2WQZ6_9FIRM</name>
<reference evidence="1 2" key="1">
    <citation type="journal article" date="2014" name="BMC Genomics">
        <title>Comparison of environmental and isolate Sulfobacillus genomes reveals diverse carbon, sulfur, nitrogen, and hydrogen metabolisms.</title>
        <authorList>
            <person name="Justice N.B."/>
            <person name="Norman A."/>
            <person name="Brown C.T."/>
            <person name="Singh A."/>
            <person name="Thomas B.C."/>
            <person name="Banfield J.F."/>
        </authorList>
    </citation>
    <scope>NUCLEOTIDE SEQUENCE [LARGE SCALE GENOMIC DNA]</scope>
    <source>
        <strain evidence="1">AMDSBA1</strain>
    </source>
</reference>
<dbReference type="Proteomes" id="UP000242699">
    <property type="component" value="Unassembled WGS sequence"/>
</dbReference>
<proteinExistence type="predicted"/>
<comment type="caution">
    <text evidence="1">The sequence shown here is derived from an EMBL/GenBank/DDBJ whole genome shotgun (WGS) entry which is preliminary data.</text>
</comment>
<protein>
    <submittedName>
        <fullName evidence="1">Quinate 5-dehydrogenase</fullName>
    </submittedName>
</protein>
<accession>A0A2T2WQZ6</accession>
<dbReference type="EMBL" id="PXYT01000071">
    <property type="protein sequence ID" value="PSR24659.1"/>
    <property type="molecule type" value="Genomic_DNA"/>
</dbReference>
<organism evidence="1 2">
    <name type="scientific">Sulfobacillus benefaciens</name>
    <dbReference type="NCBI Taxonomy" id="453960"/>
    <lineage>
        <taxon>Bacteria</taxon>
        <taxon>Bacillati</taxon>
        <taxon>Bacillota</taxon>
        <taxon>Clostridia</taxon>
        <taxon>Eubacteriales</taxon>
        <taxon>Clostridiales Family XVII. Incertae Sedis</taxon>
        <taxon>Sulfobacillus</taxon>
    </lineage>
</organism>